<evidence type="ECO:0000256" key="1">
    <source>
        <dbReference type="ARBA" id="ARBA00001637"/>
    </source>
</evidence>
<reference evidence="17" key="1">
    <citation type="journal article" date="2023" name="Insect Mol. Biol.">
        <title>Genome sequencing provides insights into the evolution of gene families encoding plant cell wall-degrading enzymes in longhorned beetles.</title>
        <authorList>
            <person name="Shin N.R."/>
            <person name="Okamura Y."/>
            <person name="Kirsch R."/>
            <person name="Pauchet Y."/>
        </authorList>
    </citation>
    <scope>NUCLEOTIDE SEQUENCE</scope>
    <source>
        <strain evidence="17">MMC_N1</strain>
    </source>
</reference>
<sequence>MHKICLKLFTVGSRQLSVKSYSNLKTIKKPDYKSDNPLVDLYGRRHTYLRLSLTERCNLRCQYCMPAEGVKLTEKNKLLTTDEVLKIAELFVKEGVNKIRLTGANLKRIEGLEIVAMTTNGLVLTRQLVALQKAGLDILNVSLDTLIPEKYERITRRKGWQKVMMGIDLAAQLGYHPVKVNCVVMKDFNDDEIVNFVELTKDKNIDVRFIEYMPFTGNRWEVDKLVPYKCMVDKIRAAYPDFYALDNGPNDTSKGWKVPTYRGQVGFITSMTEHFCGSCNRLRITADGNLKVCLFGNSEVSLRDAIRSDCSEDDLRTLIGAAVRRKKKQHAGMLNISRMENRPMILIDTLKPLSVPKSPTLKITSPLLHLPPMHKAPFIQTIARLFSTDPTAQSDLTHIDQTGKARMVDVSEKKSTHRTARAVAKVKVGPKITRLILENSLKKGDVLSIAEIAGVLGAKRTAELIPLCHNIPLNNVNVKVGLDTNKEEVVVYSTVQCYGKTGVEMEALTSVTVAALTVYDMCKSVSKGITINEVHLLSKSGGASGEYSTEEITVRDYNRQPNTRLQPYVGPV</sequence>
<comment type="cofactor">
    <cofactor evidence="2">
        <name>[4Fe-4S] cluster</name>
        <dbReference type="ChEBI" id="CHEBI:49883"/>
    </cofactor>
</comment>
<proteinExistence type="inferred from homology"/>
<dbReference type="NCBIfam" id="NF006870">
    <property type="entry name" value="PRK09364.1"/>
    <property type="match status" value="1"/>
</dbReference>
<dbReference type="Pfam" id="PF04055">
    <property type="entry name" value="Radical_SAM"/>
    <property type="match status" value="1"/>
</dbReference>
<dbReference type="InterPro" id="IPR013483">
    <property type="entry name" value="MoaA"/>
</dbReference>
<keyword evidence="18" id="KW-1185">Reference proteome</keyword>
<dbReference type="HAMAP" id="MF_01224_B">
    <property type="entry name" value="MoaC_B"/>
    <property type="match status" value="1"/>
</dbReference>
<keyword evidence="14" id="KW-0456">Lyase</keyword>
<dbReference type="NCBIfam" id="TIGR02666">
    <property type="entry name" value="moaA"/>
    <property type="match status" value="1"/>
</dbReference>
<dbReference type="CDD" id="cd01335">
    <property type="entry name" value="Radical_SAM"/>
    <property type="match status" value="1"/>
</dbReference>
<dbReference type="InterPro" id="IPR050105">
    <property type="entry name" value="MoCo_biosynth_MoaA/MoaC"/>
</dbReference>
<comment type="catalytic activity">
    <reaction evidence="15">
        <text>GTP + AH2 + S-adenosyl-L-methionine = (8S)-3',8-cyclo-7,8-dihydroguanosine 5'-triphosphate + 5'-deoxyadenosine + L-methionine + A + H(+)</text>
        <dbReference type="Rhea" id="RHEA:49576"/>
        <dbReference type="ChEBI" id="CHEBI:13193"/>
        <dbReference type="ChEBI" id="CHEBI:15378"/>
        <dbReference type="ChEBI" id="CHEBI:17319"/>
        <dbReference type="ChEBI" id="CHEBI:17499"/>
        <dbReference type="ChEBI" id="CHEBI:37565"/>
        <dbReference type="ChEBI" id="CHEBI:57844"/>
        <dbReference type="ChEBI" id="CHEBI:59789"/>
        <dbReference type="ChEBI" id="CHEBI:131766"/>
        <dbReference type="EC" id="4.1.99.22"/>
    </reaction>
</comment>
<dbReference type="SFLD" id="SFLDG01067">
    <property type="entry name" value="SPASM/twitch_domain_containing"/>
    <property type="match status" value="1"/>
</dbReference>
<evidence type="ECO:0000256" key="4">
    <source>
        <dbReference type="ARBA" id="ARBA00008484"/>
    </source>
</evidence>
<dbReference type="PROSITE" id="PS01305">
    <property type="entry name" value="MOAA_NIFB_PQQE"/>
    <property type="match status" value="1"/>
</dbReference>
<dbReference type="InterPro" id="IPR058240">
    <property type="entry name" value="rSAM_sf"/>
</dbReference>
<dbReference type="InterPro" id="IPR047594">
    <property type="entry name" value="MoaC_bact/euk"/>
</dbReference>
<dbReference type="SUPFAM" id="SSF55040">
    <property type="entry name" value="Molybdenum cofactor biosynthesis protein C, MoaC"/>
    <property type="match status" value="1"/>
</dbReference>
<keyword evidence="6" id="KW-0004">4Fe-4S</keyword>
<dbReference type="InterPro" id="IPR007197">
    <property type="entry name" value="rSAM"/>
</dbReference>
<dbReference type="InterPro" id="IPR002820">
    <property type="entry name" value="Mopterin_CF_biosynth-C_dom"/>
</dbReference>
<evidence type="ECO:0000259" key="16">
    <source>
        <dbReference type="PROSITE" id="PS51918"/>
    </source>
</evidence>
<evidence type="ECO:0000256" key="3">
    <source>
        <dbReference type="ARBA" id="ARBA00005046"/>
    </source>
</evidence>
<dbReference type="InterPro" id="IPR010505">
    <property type="entry name" value="MoaA_twitch"/>
</dbReference>
<dbReference type="CDD" id="cd21117">
    <property type="entry name" value="Twitch_MoaA"/>
    <property type="match status" value="1"/>
</dbReference>
<evidence type="ECO:0000256" key="12">
    <source>
        <dbReference type="ARBA" id="ARBA00023134"/>
    </source>
</evidence>
<dbReference type="CDD" id="cd01420">
    <property type="entry name" value="MoaC_PE"/>
    <property type="match status" value="1"/>
</dbReference>
<dbReference type="Gene3D" id="3.30.70.640">
    <property type="entry name" value="Molybdopterin cofactor biosynthesis C (MoaC) domain"/>
    <property type="match status" value="1"/>
</dbReference>
<dbReference type="SMART" id="SM00729">
    <property type="entry name" value="Elp3"/>
    <property type="match status" value="1"/>
</dbReference>
<dbReference type="SFLD" id="SFLDG01386">
    <property type="entry name" value="main_SPASM_domain-containing"/>
    <property type="match status" value="1"/>
</dbReference>
<dbReference type="Gene3D" id="3.20.20.70">
    <property type="entry name" value="Aldolase class I"/>
    <property type="match status" value="1"/>
</dbReference>
<evidence type="ECO:0000256" key="11">
    <source>
        <dbReference type="ARBA" id="ARBA00023014"/>
    </source>
</evidence>
<dbReference type="Pfam" id="PF06463">
    <property type="entry name" value="Mob_synth_C"/>
    <property type="match status" value="1"/>
</dbReference>
<keyword evidence="13" id="KW-0501">Molybdenum cofactor biosynthesis</keyword>
<comment type="similarity">
    <text evidence="4">In the C-terminal section; belongs to the MoaC family.</text>
</comment>
<organism evidence="17 18">
    <name type="scientific">Molorchus minor</name>
    <dbReference type="NCBI Taxonomy" id="1323400"/>
    <lineage>
        <taxon>Eukaryota</taxon>
        <taxon>Metazoa</taxon>
        <taxon>Ecdysozoa</taxon>
        <taxon>Arthropoda</taxon>
        <taxon>Hexapoda</taxon>
        <taxon>Insecta</taxon>
        <taxon>Pterygota</taxon>
        <taxon>Neoptera</taxon>
        <taxon>Endopterygota</taxon>
        <taxon>Coleoptera</taxon>
        <taxon>Polyphaga</taxon>
        <taxon>Cucujiformia</taxon>
        <taxon>Chrysomeloidea</taxon>
        <taxon>Cerambycidae</taxon>
        <taxon>Lamiinae</taxon>
        <taxon>Monochamini</taxon>
        <taxon>Molorchus</taxon>
    </lineage>
</organism>
<keyword evidence="8" id="KW-0479">Metal-binding</keyword>
<comment type="pathway">
    <text evidence="3">Cofactor biosynthesis; molybdopterin biosynthesis.</text>
</comment>
<dbReference type="SFLD" id="SFLDS00029">
    <property type="entry name" value="Radical_SAM"/>
    <property type="match status" value="1"/>
</dbReference>
<evidence type="ECO:0000256" key="2">
    <source>
        <dbReference type="ARBA" id="ARBA00001966"/>
    </source>
</evidence>
<comment type="similarity">
    <text evidence="5">In the N-terminal section; belongs to the radical SAM superfamily. MoaA family.</text>
</comment>
<dbReference type="EMBL" id="JAPWTJ010000016">
    <property type="protein sequence ID" value="KAJ8985350.1"/>
    <property type="molecule type" value="Genomic_DNA"/>
</dbReference>
<keyword evidence="7" id="KW-0949">S-adenosyl-L-methionine</keyword>
<comment type="catalytic activity">
    <reaction evidence="1">
        <text>(8S)-3',8-cyclo-7,8-dihydroguanosine 5'-triphosphate = cyclic pyranopterin phosphate + diphosphate</text>
        <dbReference type="Rhea" id="RHEA:49580"/>
        <dbReference type="ChEBI" id="CHEBI:33019"/>
        <dbReference type="ChEBI" id="CHEBI:59648"/>
        <dbReference type="ChEBI" id="CHEBI:131766"/>
        <dbReference type="EC" id="4.6.1.17"/>
    </reaction>
</comment>
<name>A0ABQ9K4T2_9CUCU</name>
<evidence type="ECO:0000256" key="10">
    <source>
        <dbReference type="ARBA" id="ARBA00023004"/>
    </source>
</evidence>
<dbReference type="PROSITE" id="PS51918">
    <property type="entry name" value="RADICAL_SAM"/>
    <property type="match status" value="1"/>
</dbReference>
<keyword evidence="12" id="KW-0342">GTP-binding</keyword>
<dbReference type="InterPro" id="IPR023045">
    <property type="entry name" value="MoaC"/>
</dbReference>
<accession>A0ABQ9K4T2</accession>
<evidence type="ECO:0000256" key="13">
    <source>
        <dbReference type="ARBA" id="ARBA00023150"/>
    </source>
</evidence>
<dbReference type="PANTHER" id="PTHR22960:SF0">
    <property type="entry name" value="MOLYBDENUM COFACTOR BIOSYNTHESIS PROTEIN 1"/>
    <property type="match status" value="1"/>
</dbReference>
<dbReference type="Proteomes" id="UP001162164">
    <property type="component" value="Unassembled WGS sequence"/>
</dbReference>
<evidence type="ECO:0000313" key="17">
    <source>
        <dbReference type="EMBL" id="KAJ8985350.1"/>
    </source>
</evidence>
<dbReference type="SUPFAM" id="SSF102114">
    <property type="entry name" value="Radical SAM enzymes"/>
    <property type="match status" value="1"/>
</dbReference>
<comment type="caution">
    <text evidence="17">The sequence shown here is derived from an EMBL/GenBank/DDBJ whole genome shotgun (WGS) entry which is preliminary data.</text>
</comment>
<dbReference type="InterPro" id="IPR000385">
    <property type="entry name" value="MoaA_NifB_PqqE_Fe-S-bd_CS"/>
</dbReference>
<evidence type="ECO:0000256" key="8">
    <source>
        <dbReference type="ARBA" id="ARBA00022723"/>
    </source>
</evidence>
<evidence type="ECO:0000256" key="14">
    <source>
        <dbReference type="ARBA" id="ARBA00023239"/>
    </source>
</evidence>
<evidence type="ECO:0000256" key="5">
    <source>
        <dbReference type="ARBA" id="ARBA00009862"/>
    </source>
</evidence>
<evidence type="ECO:0000256" key="9">
    <source>
        <dbReference type="ARBA" id="ARBA00022741"/>
    </source>
</evidence>
<keyword evidence="10" id="KW-0408">Iron</keyword>
<dbReference type="NCBIfam" id="TIGR00581">
    <property type="entry name" value="moaC"/>
    <property type="match status" value="1"/>
</dbReference>
<evidence type="ECO:0000313" key="18">
    <source>
        <dbReference type="Proteomes" id="UP001162164"/>
    </source>
</evidence>
<dbReference type="InterPro" id="IPR006638">
    <property type="entry name" value="Elp3/MiaA/NifB-like_rSAM"/>
</dbReference>
<protein>
    <recommendedName>
        <fullName evidence="16">Radical SAM core domain-containing protein</fullName>
    </recommendedName>
</protein>
<evidence type="ECO:0000256" key="7">
    <source>
        <dbReference type="ARBA" id="ARBA00022691"/>
    </source>
</evidence>
<gene>
    <name evidence="17" type="ORF">NQ317_008381</name>
</gene>
<evidence type="ECO:0000256" key="6">
    <source>
        <dbReference type="ARBA" id="ARBA00022485"/>
    </source>
</evidence>
<evidence type="ECO:0000256" key="15">
    <source>
        <dbReference type="ARBA" id="ARBA00048697"/>
    </source>
</evidence>
<dbReference type="PANTHER" id="PTHR22960">
    <property type="entry name" value="MOLYBDOPTERIN COFACTOR SYNTHESIS PROTEIN A"/>
    <property type="match status" value="1"/>
</dbReference>
<keyword evidence="11" id="KW-0411">Iron-sulfur</keyword>
<dbReference type="InterPro" id="IPR036522">
    <property type="entry name" value="MoaC_sf"/>
</dbReference>
<keyword evidence="9" id="KW-0547">Nucleotide-binding</keyword>
<dbReference type="InterPro" id="IPR013785">
    <property type="entry name" value="Aldolase_TIM"/>
</dbReference>
<feature type="domain" description="Radical SAM core" evidence="16">
    <location>
        <begin position="41"/>
        <end position="250"/>
    </location>
</feature>
<dbReference type="Pfam" id="PF01967">
    <property type="entry name" value="MoaC"/>
    <property type="match status" value="1"/>
</dbReference>